<dbReference type="AlphaFoldDB" id="A0A4Z2HH37"/>
<gene>
    <name evidence="3" type="ORF">EYF80_024785</name>
</gene>
<evidence type="ECO:0000256" key="2">
    <source>
        <dbReference type="SAM" id="Phobius"/>
    </source>
</evidence>
<feature type="region of interest" description="Disordered" evidence="1">
    <location>
        <begin position="1"/>
        <end position="41"/>
    </location>
</feature>
<dbReference type="Proteomes" id="UP000314294">
    <property type="component" value="Unassembled WGS sequence"/>
</dbReference>
<dbReference type="EMBL" id="SRLO01000242">
    <property type="protein sequence ID" value="TNN65046.1"/>
    <property type="molecule type" value="Genomic_DNA"/>
</dbReference>
<organism evidence="3 4">
    <name type="scientific">Liparis tanakae</name>
    <name type="common">Tanaka's snailfish</name>
    <dbReference type="NCBI Taxonomy" id="230148"/>
    <lineage>
        <taxon>Eukaryota</taxon>
        <taxon>Metazoa</taxon>
        <taxon>Chordata</taxon>
        <taxon>Craniata</taxon>
        <taxon>Vertebrata</taxon>
        <taxon>Euteleostomi</taxon>
        <taxon>Actinopterygii</taxon>
        <taxon>Neopterygii</taxon>
        <taxon>Teleostei</taxon>
        <taxon>Neoteleostei</taxon>
        <taxon>Acanthomorphata</taxon>
        <taxon>Eupercaria</taxon>
        <taxon>Perciformes</taxon>
        <taxon>Cottioidei</taxon>
        <taxon>Cottales</taxon>
        <taxon>Liparidae</taxon>
        <taxon>Liparis</taxon>
    </lineage>
</organism>
<feature type="transmembrane region" description="Helical" evidence="2">
    <location>
        <begin position="84"/>
        <end position="104"/>
    </location>
</feature>
<comment type="caution">
    <text evidence="3">The sequence shown here is derived from an EMBL/GenBank/DDBJ whole genome shotgun (WGS) entry which is preliminary data.</text>
</comment>
<evidence type="ECO:0000313" key="3">
    <source>
        <dbReference type="EMBL" id="TNN65046.1"/>
    </source>
</evidence>
<evidence type="ECO:0000313" key="4">
    <source>
        <dbReference type="Proteomes" id="UP000314294"/>
    </source>
</evidence>
<name>A0A4Z2HH37_9TELE</name>
<reference evidence="3 4" key="1">
    <citation type="submission" date="2019-03" db="EMBL/GenBank/DDBJ databases">
        <title>First draft genome of Liparis tanakae, snailfish: a comprehensive survey of snailfish specific genes.</title>
        <authorList>
            <person name="Kim W."/>
            <person name="Song I."/>
            <person name="Jeong J.-H."/>
            <person name="Kim D."/>
            <person name="Kim S."/>
            <person name="Ryu S."/>
            <person name="Song J.Y."/>
            <person name="Lee S.K."/>
        </authorList>
    </citation>
    <scope>NUCLEOTIDE SEQUENCE [LARGE SCALE GENOMIC DNA]</scope>
    <source>
        <tissue evidence="3">Muscle</tissue>
    </source>
</reference>
<evidence type="ECO:0000256" key="1">
    <source>
        <dbReference type="SAM" id="MobiDB-lite"/>
    </source>
</evidence>
<keyword evidence="2" id="KW-0472">Membrane</keyword>
<feature type="compositionally biased region" description="Basic and acidic residues" evidence="1">
    <location>
        <begin position="14"/>
        <end position="41"/>
    </location>
</feature>
<protein>
    <submittedName>
        <fullName evidence="3">Uncharacterized protein</fullName>
    </submittedName>
</protein>
<proteinExistence type="predicted"/>
<keyword evidence="2" id="KW-0812">Transmembrane</keyword>
<accession>A0A4Z2HH37</accession>
<keyword evidence="4" id="KW-1185">Reference proteome</keyword>
<sequence length="117" mass="12963">MFRRGASSPVGQLVDHEGRRQLDGERREDVGQQHRLRREAAQRSEVKAVIVSCRLCSRRTSSFCYFQFQFVALCMSVYRSGDGVAVVAAAVAAVAAAVSILEFHGNRGRGLHRKGKQ</sequence>
<keyword evidence="2" id="KW-1133">Transmembrane helix</keyword>